<accession>A0ABS2GKL2</accession>
<evidence type="ECO:0000259" key="1">
    <source>
        <dbReference type="PROSITE" id="PS50943"/>
    </source>
</evidence>
<dbReference type="Proteomes" id="UP000724149">
    <property type="component" value="Unassembled WGS sequence"/>
</dbReference>
<dbReference type="EMBL" id="JACSNR010000004">
    <property type="protein sequence ID" value="MBM6923020.1"/>
    <property type="molecule type" value="Genomic_DNA"/>
</dbReference>
<reference evidence="2 3" key="1">
    <citation type="journal article" date="2021" name="Sci. Rep.">
        <title>The distribution of antibiotic resistance genes in chicken gut microbiota commensals.</title>
        <authorList>
            <person name="Juricova H."/>
            <person name="Matiasovicova J."/>
            <person name="Kubasova T."/>
            <person name="Cejkova D."/>
            <person name="Rychlik I."/>
        </authorList>
    </citation>
    <scope>NUCLEOTIDE SEQUENCE [LARGE SCALE GENOMIC DNA]</scope>
    <source>
        <strain evidence="2 3">An564</strain>
    </source>
</reference>
<dbReference type="Gene3D" id="1.10.260.40">
    <property type="entry name" value="lambda repressor-like DNA-binding domains"/>
    <property type="match status" value="1"/>
</dbReference>
<dbReference type="SMART" id="SM00530">
    <property type="entry name" value="HTH_XRE"/>
    <property type="match status" value="1"/>
</dbReference>
<dbReference type="RefSeq" id="WP_204720272.1">
    <property type="nucleotide sequence ID" value="NZ_JACSNR010000004.1"/>
</dbReference>
<comment type="caution">
    <text evidence="2">The sequence shown here is derived from an EMBL/GenBank/DDBJ whole genome shotgun (WGS) entry which is preliminary data.</text>
</comment>
<organism evidence="2 3">
    <name type="scientific">Hydrogenoanaerobacterium saccharovorans</name>
    <dbReference type="NCBI Taxonomy" id="474960"/>
    <lineage>
        <taxon>Bacteria</taxon>
        <taxon>Bacillati</taxon>
        <taxon>Bacillota</taxon>
        <taxon>Clostridia</taxon>
        <taxon>Eubacteriales</taxon>
        <taxon>Oscillospiraceae</taxon>
        <taxon>Hydrogenoanaerobacterium</taxon>
    </lineage>
</organism>
<keyword evidence="3" id="KW-1185">Reference proteome</keyword>
<evidence type="ECO:0000313" key="3">
    <source>
        <dbReference type="Proteomes" id="UP000724149"/>
    </source>
</evidence>
<dbReference type="InterPro" id="IPR010982">
    <property type="entry name" value="Lambda_DNA-bd_dom_sf"/>
</dbReference>
<dbReference type="PROSITE" id="PS50943">
    <property type="entry name" value="HTH_CROC1"/>
    <property type="match status" value="1"/>
</dbReference>
<protein>
    <submittedName>
        <fullName evidence="2">Helix-turn-helix transcriptional regulator</fullName>
    </submittedName>
</protein>
<gene>
    <name evidence="2" type="ORF">H9X81_04850</name>
</gene>
<dbReference type="SUPFAM" id="SSF47413">
    <property type="entry name" value="lambda repressor-like DNA-binding domains"/>
    <property type="match status" value="1"/>
</dbReference>
<evidence type="ECO:0000313" key="2">
    <source>
        <dbReference type="EMBL" id="MBM6923020.1"/>
    </source>
</evidence>
<dbReference type="Pfam" id="PF01381">
    <property type="entry name" value="HTH_3"/>
    <property type="match status" value="1"/>
</dbReference>
<proteinExistence type="predicted"/>
<sequence length="77" mass="9059">MTASHRVGRILRRYRLEHHLSQEAMADLCEISTRHYCDLENGCTNPKLDTVERVFDALHLSFCLLDRPDFHCTEEEI</sequence>
<name>A0ABS2GKL2_9FIRM</name>
<dbReference type="InterPro" id="IPR001387">
    <property type="entry name" value="Cro/C1-type_HTH"/>
</dbReference>
<feature type="domain" description="HTH cro/C1-type" evidence="1">
    <location>
        <begin position="11"/>
        <end position="65"/>
    </location>
</feature>
<dbReference type="CDD" id="cd00093">
    <property type="entry name" value="HTH_XRE"/>
    <property type="match status" value="1"/>
</dbReference>